<dbReference type="RefSeq" id="WP_183306428.1">
    <property type="nucleotide sequence ID" value="NZ_JACIEP010000004.1"/>
</dbReference>
<evidence type="ECO:0008006" key="6">
    <source>
        <dbReference type="Google" id="ProtNLM"/>
    </source>
</evidence>
<dbReference type="Proteomes" id="UP000555103">
    <property type="component" value="Unassembled WGS sequence"/>
</dbReference>
<comment type="caution">
    <text evidence="4">The sequence shown here is derived from an EMBL/GenBank/DDBJ whole genome shotgun (WGS) entry which is preliminary data.</text>
</comment>
<name>A0A840CJZ3_9BACT</name>
<keyword evidence="1" id="KW-0732">Signal</keyword>
<evidence type="ECO:0000259" key="2">
    <source>
        <dbReference type="Pfam" id="PF14274"/>
    </source>
</evidence>
<protein>
    <recommendedName>
        <fullName evidence="6">DUF4973 domain-containing protein</fullName>
    </recommendedName>
</protein>
<dbReference type="Pfam" id="PF16343">
    <property type="entry name" value="DUF4973"/>
    <property type="match status" value="1"/>
</dbReference>
<feature type="signal peptide" evidence="1">
    <location>
        <begin position="1"/>
        <end position="24"/>
    </location>
</feature>
<evidence type="ECO:0000256" key="1">
    <source>
        <dbReference type="SAM" id="SignalP"/>
    </source>
</evidence>
<dbReference type="Gene3D" id="2.60.40.1740">
    <property type="entry name" value="hypothetical protein (bacova_03559)"/>
    <property type="match status" value="1"/>
</dbReference>
<feature type="domain" description="BT-3044-like C-terminal" evidence="2">
    <location>
        <begin position="165"/>
        <end position="296"/>
    </location>
</feature>
<evidence type="ECO:0000313" key="4">
    <source>
        <dbReference type="EMBL" id="MBB4035491.1"/>
    </source>
</evidence>
<organism evidence="4 5">
    <name type="scientific">Dysgonomonas hofstadii</name>
    <dbReference type="NCBI Taxonomy" id="637886"/>
    <lineage>
        <taxon>Bacteria</taxon>
        <taxon>Pseudomonadati</taxon>
        <taxon>Bacteroidota</taxon>
        <taxon>Bacteroidia</taxon>
        <taxon>Bacteroidales</taxon>
        <taxon>Dysgonomonadaceae</taxon>
        <taxon>Dysgonomonas</taxon>
    </lineage>
</organism>
<dbReference type="AlphaFoldDB" id="A0A840CJZ3"/>
<dbReference type="EMBL" id="JACIEP010000004">
    <property type="protein sequence ID" value="MBB4035491.1"/>
    <property type="molecule type" value="Genomic_DNA"/>
</dbReference>
<dbReference type="Pfam" id="PF14274">
    <property type="entry name" value="BT_3044-like_C"/>
    <property type="match status" value="1"/>
</dbReference>
<keyword evidence="5" id="KW-1185">Reference proteome</keyword>
<sequence>MKKINAILSILTALVLCVSCNSDWEDEQFTHLVSFKAPINSQGVTSIYLRYKDDGKVTYQLPLVVSGTTTNDNNMTVRVAIDPDTLVDLNEARFSTRTELYYQELTSEYFSIPETASITAGQNTGLLPISFSLTNLDLVHKWVLPLTILESQDGSYQVNERKDYRKALLRIVPFNDYSGSYSSTTFMTYFKGSTTGGISIDTKVAYVVDSKTIFFYAGLVDEDRTDREYYKIFVRFNDDDGQTLTIYTDNPAINLNVIGTPVYSISEEMDATLPYLKNRNIILDIEYEYTDYTTVTGLSIDYYVVGSLALQRKINIQIPDEDQAIVWD</sequence>
<feature type="chain" id="PRO_5032499631" description="DUF4973 domain-containing protein" evidence="1">
    <location>
        <begin position="25"/>
        <end position="328"/>
    </location>
</feature>
<gene>
    <name evidence="4" type="ORF">GGR21_001384</name>
</gene>
<evidence type="ECO:0000313" key="5">
    <source>
        <dbReference type="Proteomes" id="UP000555103"/>
    </source>
</evidence>
<accession>A0A840CJZ3</accession>
<dbReference type="InterPro" id="IPR025371">
    <property type="entry name" value="BT_3044-like_C"/>
</dbReference>
<dbReference type="Gene3D" id="2.40.128.440">
    <property type="entry name" value="Uncharacterised protein PF14274, DUF4361"/>
    <property type="match status" value="1"/>
</dbReference>
<proteinExistence type="predicted"/>
<dbReference type="InterPro" id="IPR032509">
    <property type="entry name" value="DUF4973"/>
</dbReference>
<feature type="domain" description="DUF4973" evidence="3">
    <location>
        <begin position="24"/>
        <end position="151"/>
    </location>
</feature>
<evidence type="ECO:0000259" key="3">
    <source>
        <dbReference type="Pfam" id="PF16343"/>
    </source>
</evidence>
<reference evidence="4 5" key="1">
    <citation type="submission" date="2020-08" db="EMBL/GenBank/DDBJ databases">
        <title>Genomic Encyclopedia of Type Strains, Phase IV (KMG-IV): sequencing the most valuable type-strain genomes for metagenomic binning, comparative biology and taxonomic classification.</title>
        <authorList>
            <person name="Goeker M."/>
        </authorList>
    </citation>
    <scope>NUCLEOTIDE SEQUENCE [LARGE SCALE GENOMIC DNA]</scope>
    <source>
        <strain evidence="4 5">DSM 104969</strain>
    </source>
</reference>